<evidence type="ECO:0000313" key="3">
    <source>
        <dbReference type="EMBL" id="AHF76766.1"/>
    </source>
</evidence>
<evidence type="ECO:0000259" key="2">
    <source>
        <dbReference type="PROSITE" id="PS50043"/>
    </source>
</evidence>
<dbReference type="RefSeq" id="WP_025421901.1">
    <property type="nucleotide sequence ID" value="NZ_CP006569.1"/>
</dbReference>
<name>W0HSF6_9GAMM</name>
<reference evidence="3 4" key="1">
    <citation type="journal article" date="2014" name="Genome Biol. Evol.">
        <title>Genome degeneration and adaptation in a nascent stage of symbiosis.</title>
        <authorList>
            <person name="Oakeson K.F."/>
            <person name="Gil R."/>
            <person name="Clayton A.L."/>
            <person name="Dunn D.M."/>
            <person name="von Niederhausern A.C."/>
            <person name="Hamil C."/>
            <person name="Aoyagi A."/>
            <person name="Duval B."/>
            <person name="Baca A."/>
            <person name="Silva F.J."/>
            <person name="Vallier A."/>
            <person name="Jackson D.G."/>
            <person name="Latorre A."/>
            <person name="Weiss R.B."/>
            <person name="Heddi A."/>
            <person name="Moya A."/>
            <person name="Dale C."/>
        </authorList>
    </citation>
    <scope>NUCLEOTIDE SEQUENCE [LARGE SCALE GENOMIC DNA]</scope>
    <source>
        <strain evidence="3 4">HS1</strain>
    </source>
</reference>
<dbReference type="SMART" id="SM00421">
    <property type="entry name" value="HTH_LUXR"/>
    <property type="match status" value="1"/>
</dbReference>
<dbReference type="AlphaFoldDB" id="W0HSF6"/>
<dbReference type="GO" id="GO:0006355">
    <property type="term" value="P:regulation of DNA-templated transcription"/>
    <property type="evidence" value="ECO:0007669"/>
    <property type="project" value="InterPro"/>
</dbReference>
<keyword evidence="1" id="KW-0238">DNA-binding</keyword>
<dbReference type="GO" id="GO:0003677">
    <property type="term" value="F:DNA binding"/>
    <property type="evidence" value="ECO:0007669"/>
    <property type="project" value="UniProtKB-KW"/>
</dbReference>
<dbReference type="InterPro" id="IPR036388">
    <property type="entry name" value="WH-like_DNA-bd_sf"/>
</dbReference>
<dbReference type="CDD" id="cd06170">
    <property type="entry name" value="LuxR_C_like"/>
    <property type="match status" value="1"/>
</dbReference>
<proteinExistence type="predicted"/>
<protein>
    <submittedName>
        <fullName evidence="3">LuxR family transcriptional regulatory protein</fullName>
    </submittedName>
</protein>
<dbReference type="HOGENOM" id="CLU_075576_1_0_6"/>
<feature type="domain" description="HTH luxR-type" evidence="2">
    <location>
        <begin position="150"/>
        <end position="215"/>
    </location>
</feature>
<dbReference type="InterPro" id="IPR016032">
    <property type="entry name" value="Sig_transdc_resp-reg_C-effctor"/>
</dbReference>
<keyword evidence="4" id="KW-1185">Reference proteome</keyword>
<gene>
    <name evidence="3" type="ORF">Sant_1713</name>
</gene>
<dbReference type="PATRIC" id="fig|1239307.3.peg.1877"/>
<sequence length="232" mass="26575">MENNFSNQGNLSLEKLPLLSFIEQSKLPRAVKSIDSRFVYINKPALDFSNIPLSFDFEGRLDSEFPCPWSEMAEEYQAHDRKAESSQGGAEIITTSYYTRHAVLEPWYCHKFPIFSSEKQVIGTLCYAKRLSFMSIIDFIDKLKPSVLNLNPPVGIFTERELEIIFFAIQRIPAKEIGLKLCISHRTVESKLLKIYDKIGVNSLNGLIEYCHTVGLHNYVPKNLLREGVDFC</sequence>
<dbReference type="Pfam" id="PF00196">
    <property type="entry name" value="GerE"/>
    <property type="match status" value="1"/>
</dbReference>
<dbReference type="SUPFAM" id="SSF46894">
    <property type="entry name" value="C-terminal effector domain of the bipartite response regulators"/>
    <property type="match status" value="1"/>
</dbReference>
<dbReference type="InterPro" id="IPR000792">
    <property type="entry name" value="Tscrpt_reg_LuxR_C"/>
</dbReference>
<evidence type="ECO:0000256" key="1">
    <source>
        <dbReference type="ARBA" id="ARBA00023125"/>
    </source>
</evidence>
<dbReference type="Gene3D" id="1.10.10.10">
    <property type="entry name" value="Winged helix-like DNA-binding domain superfamily/Winged helix DNA-binding domain"/>
    <property type="match status" value="1"/>
</dbReference>
<dbReference type="EMBL" id="CP006569">
    <property type="protein sequence ID" value="AHF76766.1"/>
    <property type="molecule type" value="Genomic_DNA"/>
</dbReference>
<evidence type="ECO:0000313" key="4">
    <source>
        <dbReference type="Proteomes" id="UP000019028"/>
    </source>
</evidence>
<dbReference type="OrthoDB" id="9802186at2"/>
<dbReference type="Proteomes" id="UP000019028">
    <property type="component" value="Chromosome"/>
</dbReference>
<dbReference type="KEGG" id="sod:Sant_1713"/>
<dbReference type="PROSITE" id="PS50043">
    <property type="entry name" value="HTH_LUXR_2"/>
    <property type="match status" value="1"/>
</dbReference>
<accession>W0HSF6</accession>
<organism evidence="3 4">
    <name type="scientific">Sodalis praecaptivus</name>
    <dbReference type="NCBI Taxonomy" id="1239307"/>
    <lineage>
        <taxon>Bacteria</taxon>
        <taxon>Pseudomonadati</taxon>
        <taxon>Pseudomonadota</taxon>
        <taxon>Gammaproteobacteria</taxon>
        <taxon>Enterobacterales</taxon>
        <taxon>Bruguierivoracaceae</taxon>
        <taxon>Sodalis</taxon>
    </lineage>
</organism>